<accession>A0ACC2IVW4</accession>
<protein>
    <submittedName>
        <fullName evidence="1">Uncharacterized protein</fullName>
    </submittedName>
</protein>
<comment type="caution">
    <text evidence="1">The sequence shown here is derived from an EMBL/GenBank/DDBJ whole genome shotgun (WGS) entry which is preliminary data.</text>
</comment>
<organism evidence="1 2">
    <name type="scientific">Nemania bipapillata</name>
    <dbReference type="NCBI Taxonomy" id="110536"/>
    <lineage>
        <taxon>Eukaryota</taxon>
        <taxon>Fungi</taxon>
        <taxon>Dikarya</taxon>
        <taxon>Ascomycota</taxon>
        <taxon>Pezizomycotina</taxon>
        <taxon>Sordariomycetes</taxon>
        <taxon>Xylariomycetidae</taxon>
        <taxon>Xylariales</taxon>
        <taxon>Xylariaceae</taxon>
        <taxon>Nemania</taxon>
    </lineage>
</organism>
<dbReference type="Proteomes" id="UP001153334">
    <property type="component" value="Unassembled WGS sequence"/>
</dbReference>
<name>A0ACC2IVW4_9PEZI</name>
<keyword evidence="2" id="KW-1185">Reference proteome</keyword>
<evidence type="ECO:0000313" key="1">
    <source>
        <dbReference type="EMBL" id="KAJ8119202.1"/>
    </source>
</evidence>
<reference evidence="1" key="1">
    <citation type="submission" date="2022-11" db="EMBL/GenBank/DDBJ databases">
        <title>Genome Sequence of Nemania bipapillata.</title>
        <authorList>
            <person name="Buettner E."/>
        </authorList>
    </citation>
    <scope>NUCLEOTIDE SEQUENCE</scope>
    <source>
        <strain evidence="1">CP14</strain>
    </source>
</reference>
<evidence type="ECO:0000313" key="2">
    <source>
        <dbReference type="Proteomes" id="UP001153334"/>
    </source>
</evidence>
<dbReference type="EMBL" id="JAPESX010000936">
    <property type="protein sequence ID" value="KAJ8119202.1"/>
    <property type="molecule type" value="Genomic_DNA"/>
</dbReference>
<proteinExistence type="predicted"/>
<sequence>MDPISILGIAAGVVQFIDFGSRLLSKTKTAYISASNQAREVVAVSVVIDDLEYFGELLASGIGQLGPGIPITDSNAPVTDLERDNLLQICKDCSTAKLEWAEAIKGLNVSSHSSRFTFQTSTPSSGDGGNSFVTMLLKTRALDIEKWRQMLEDLRARLTLTLLTVLCSKELEKISSQQAVLAQTLARLENNTQALHQSIIKFANRDKPDPDPKRQSTIDLIWSSSWSHISSGNSESPSGLSYYNAIVDSLTFTGFNHREEAIPHAHQKTCEWIFSEPRVSTSDGECWSSFNEWLLSSEQEIYWITGKIGSGKSTLMKFIISNPKTKQLLQQWSGSIPLVICSFYFWNPGNELQKAKNGLMRTLIQQFLRTIPSLAPKICPRRWALLSICGIAASSSMPDWAWPELMETFLLIVPHIGKLFNLALFIDGLDEFDGNHQELVDVVQLLGSHGGSKVCVSSRPWNIFRDAFVSSPSLRMEDLTAEDIEIFVRAQFNGTQAFKELDGANPTATEHLVRSITRKAKGVFLWVSVVARALCEGLSDGDRFSDLLAELERLPDEMSELYTSIWTGIKPKHLRNSAELFQLREVAPTYALDALTWWLADNDNALDEDINKIRDNSKTMEHIVQEMRRRLSSRTRGLLEVTNDGLIDYVHRSVRDWQLNKLPEIRSAAPEFDVHLALLKAFIVQISERTLWATLQVDTAIKFWTKDYLSNVLIVWTATAQLYGALANRGWPDPENVMMHDNDSDKWKMRLELANFLVEKGASKVGKLADGEYKDQIEKLYDDVHRKAVYYLEAPFYDELEEAQYWKDIANMLKESQSKLPRGRFRGKMKEKWSKLTQMF</sequence>
<gene>
    <name evidence="1" type="ORF">ONZ43_g3805</name>
</gene>